<reference evidence="2" key="1">
    <citation type="journal article" date="2020" name="Stud. Mycol.">
        <title>101 Dothideomycetes genomes: a test case for predicting lifestyles and emergence of pathogens.</title>
        <authorList>
            <person name="Haridas S."/>
            <person name="Albert R."/>
            <person name="Binder M."/>
            <person name="Bloem J."/>
            <person name="Labutti K."/>
            <person name="Salamov A."/>
            <person name="Andreopoulos B."/>
            <person name="Baker S."/>
            <person name="Barry K."/>
            <person name="Bills G."/>
            <person name="Bluhm B."/>
            <person name="Cannon C."/>
            <person name="Castanera R."/>
            <person name="Culley D."/>
            <person name="Daum C."/>
            <person name="Ezra D."/>
            <person name="Gonzalez J."/>
            <person name="Henrissat B."/>
            <person name="Kuo A."/>
            <person name="Liang C."/>
            <person name="Lipzen A."/>
            <person name="Lutzoni F."/>
            <person name="Magnuson J."/>
            <person name="Mondo S."/>
            <person name="Nolan M."/>
            <person name="Ohm R."/>
            <person name="Pangilinan J."/>
            <person name="Park H.-J."/>
            <person name="Ramirez L."/>
            <person name="Alfaro M."/>
            <person name="Sun H."/>
            <person name="Tritt A."/>
            <person name="Yoshinaga Y."/>
            <person name="Zwiers L.-H."/>
            <person name="Turgeon B."/>
            <person name="Goodwin S."/>
            <person name="Spatafora J."/>
            <person name="Crous P."/>
            <person name="Grigoriev I."/>
        </authorList>
    </citation>
    <scope>NUCLEOTIDE SEQUENCE</scope>
    <source>
        <strain evidence="2">CBS 279.74</strain>
    </source>
</reference>
<evidence type="ECO:0000313" key="3">
    <source>
        <dbReference type="Proteomes" id="UP000799428"/>
    </source>
</evidence>
<keyword evidence="3" id="KW-1185">Reference proteome</keyword>
<sequence length="453" mass="51097">MVNKASRNPLPPRSNKCLSLKFYALKHHVIPELANRHCLSRPFTRTLNTRIFRLPKEVRSETRLMVKTQNRAALSGQDPPVVPDECLMGSLAEYKDMALLRTPRFAPVEDNPPVVNPKQLGRKSKTQPDRKSKRQLNLARVNEEEYNCRILRRRSFSNEQSDSETRDIYRTLADLRRPPARRRRMEDRASEINRFSPESEPNKAAPLNPPQDSLGNESQYSNRAHTERNDNPFNRNPNADSRIEKVPFPVPVKKNDQIYVLLAQGYHKSQVGSTFDSSLHPEVTSGKAENVAQKSIRSAINKDAVGERRVGKLRTLNDNSNDPAPGSGDGGLSRVSTPIVFPGQSDQYTYHQPYDPAFYPGRRQRAISDVGEGSHAKRTKFDEPTMGTTGKQIVSTVVDEMDREEEDDEALGVTPGGSRLLPGFGAETWKHGKTEEENRDIVDVLLAKWTVVV</sequence>
<evidence type="ECO:0000313" key="2">
    <source>
        <dbReference type="EMBL" id="KAF2714480.1"/>
    </source>
</evidence>
<proteinExistence type="predicted"/>
<feature type="region of interest" description="Disordered" evidence="1">
    <location>
        <begin position="307"/>
        <end position="336"/>
    </location>
</feature>
<gene>
    <name evidence="2" type="ORF">K504DRAFT_528810</name>
</gene>
<dbReference type="Proteomes" id="UP000799428">
    <property type="component" value="Unassembled WGS sequence"/>
</dbReference>
<organism evidence="2 3">
    <name type="scientific">Pleomassaria siparia CBS 279.74</name>
    <dbReference type="NCBI Taxonomy" id="1314801"/>
    <lineage>
        <taxon>Eukaryota</taxon>
        <taxon>Fungi</taxon>
        <taxon>Dikarya</taxon>
        <taxon>Ascomycota</taxon>
        <taxon>Pezizomycotina</taxon>
        <taxon>Dothideomycetes</taxon>
        <taxon>Pleosporomycetidae</taxon>
        <taxon>Pleosporales</taxon>
        <taxon>Pleomassariaceae</taxon>
        <taxon>Pleomassaria</taxon>
    </lineage>
</organism>
<feature type="region of interest" description="Disordered" evidence="1">
    <location>
        <begin position="179"/>
        <end position="242"/>
    </location>
</feature>
<protein>
    <submittedName>
        <fullName evidence="2">Uncharacterized protein</fullName>
    </submittedName>
</protein>
<feature type="region of interest" description="Disordered" evidence="1">
    <location>
        <begin position="105"/>
        <end position="136"/>
    </location>
</feature>
<feature type="compositionally biased region" description="Polar residues" evidence="1">
    <location>
        <begin position="210"/>
        <end position="223"/>
    </location>
</feature>
<accession>A0A6G1KNU5</accession>
<dbReference type="AlphaFoldDB" id="A0A6G1KNU5"/>
<dbReference type="EMBL" id="MU005764">
    <property type="protein sequence ID" value="KAF2714480.1"/>
    <property type="molecule type" value="Genomic_DNA"/>
</dbReference>
<evidence type="ECO:0000256" key="1">
    <source>
        <dbReference type="SAM" id="MobiDB-lite"/>
    </source>
</evidence>
<name>A0A6G1KNU5_9PLEO</name>